<dbReference type="GO" id="GO:0004574">
    <property type="term" value="F:oligo-1,6-glucosidase activity"/>
    <property type="evidence" value="ECO:0007669"/>
    <property type="project" value="TreeGrafter"/>
</dbReference>
<dbReference type="GO" id="GO:0004556">
    <property type="term" value="F:alpha-amylase activity"/>
    <property type="evidence" value="ECO:0007669"/>
    <property type="project" value="TreeGrafter"/>
</dbReference>
<dbReference type="RefSeq" id="XP_065824987.1">
    <property type="nucleotide sequence ID" value="XM_065968915.1"/>
</dbReference>
<dbReference type="KEGG" id="kdj:28968571"/>
<keyword evidence="5" id="KW-1185">Reference proteome</keyword>
<evidence type="ECO:0000256" key="2">
    <source>
        <dbReference type="ARBA" id="ARBA00026248"/>
    </source>
</evidence>
<keyword evidence="2" id="KW-0462">Maltose metabolism</keyword>
<comment type="similarity">
    <text evidence="1">Belongs to the glycosyl hydrolase 13 family.</text>
</comment>
<sequence length="185" mass="21910">MSEAWWKEAVVYQIYPQSFKDTNNLRDLQGVISKIPYLKSLGVDVVWICPIFKSPQHDNGYDIADYYEIDPRYGTVQDVEELIAGLKKEGIKLLLDLVVYHTSDENEWFIESRKSKASPKRDWYIWKPAKNDQEGNRLPPTNWRSLMFGGSTWEWDESTKEYYLHSFCKEQPDLSWENPEDSEWT</sequence>
<dbReference type="GeneID" id="28968571"/>
<evidence type="ECO:0000256" key="1">
    <source>
        <dbReference type="ARBA" id="ARBA00008061"/>
    </source>
</evidence>
<dbReference type="GO" id="GO:0033934">
    <property type="term" value="F:glucan 1,4-alpha-maltotriohydrolase activity"/>
    <property type="evidence" value="ECO:0007669"/>
    <property type="project" value="TreeGrafter"/>
</dbReference>
<dbReference type="GO" id="GO:0000025">
    <property type="term" value="P:maltose catabolic process"/>
    <property type="evidence" value="ECO:0007669"/>
    <property type="project" value="TreeGrafter"/>
</dbReference>
<dbReference type="PANTHER" id="PTHR10357:SF179">
    <property type="entry name" value="NEUTRAL AND BASIC AMINO ACID TRANSPORT PROTEIN RBAT"/>
    <property type="match status" value="1"/>
</dbReference>
<reference evidence="4" key="2">
    <citation type="submission" date="2024-02" db="EMBL/GenBank/DDBJ databases">
        <title>Comparative genomics of Cryptococcus and Kwoniella reveals pathogenesis evolution and contrasting modes of karyotype evolution via chromosome fusion or intercentromeric recombination.</title>
        <authorList>
            <person name="Coelho M.A."/>
            <person name="David-Palma M."/>
            <person name="Shea T."/>
            <person name="Bowers K."/>
            <person name="McGinley-Smith S."/>
            <person name="Mohammad A.W."/>
            <person name="Gnirke A."/>
            <person name="Yurkov A.M."/>
            <person name="Nowrousian M."/>
            <person name="Sun S."/>
            <person name="Cuomo C.A."/>
            <person name="Heitman J."/>
        </authorList>
    </citation>
    <scope>NUCLEOTIDE SEQUENCE</scope>
    <source>
        <strain evidence="4">CBS 10117</strain>
    </source>
</reference>
<dbReference type="GO" id="GO:0005987">
    <property type="term" value="P:sucrose catabolic process"/>
    <property type="evidence" value="ECO:0007669"/>
    <property type="project" value="TreeGrafter"/>
</dbReference>
<evidence type="ECO:0000259" key="3">
    <source>
        <dbReference type="SMART" id="SM00642"/>
    </source>
</evidence>
<organism evidence="4 5">
    <name type="scientific">Kwoniella dejecticola CBS 10117</name>
    <dbReference type="NCBI Taxonomy" id="1296121"/>
    <lineage>
        <taxon>Eukaryota</taxon>
        <taxon>Fungi</taxon>
        <taxon>Dikarya</taxon>
        <taxon>Basidiomycota</taxon>
        <taxon>Agaricomycotina</taxon>
        <taxon>Tremellomycetes</taxon>
        <taxon>Tremellales</taxon>
        <taxon>Cryptococcaceae</taxon>
        <taxon>Kwoniella</taxon>
    </lineage>
</organism>
<accession>A0AAJ8KQ82</accession>
<dbReference type="SUPFAM" id="SSF51445">
    <property type="entry name" value="(Trans)glycosidases"/>
    <property type="match status" value="1"/>
</dbReference>
<dbReference type="SMART" id="SM00642">
    <property type="entry name" value="Aamy"/>
    <property type="match status" value="1"/>
</dbReference>
<dbReference type="InterPro" id="IPR017853">
    <property type="entry name" value="GH"/>
</dbReference>
<dbReference type="EMBL" id="CP144534">
    <property type="protein sequence ID" value="WWC61565.1"/>
    <property type="molecule type" value="Genomic_DNA"/>
</dbReference>
<dbReference type="Proteomes" id="UP000078595">
    <property type="component" value="Chromosome 5"/>
</dbReference>
<dbReference type="PANTHER" id="PTHR10357">
    <property type="entry name" value="ALPHA-AMYLASE FAMILY MEMBER"/>
    <property type="match status" value="1"/>
</dbReference>
<dbReference type="Pfam" id="PF00128">
    <property type="entry name" value="Alpha-amylase"/>
    <property type="match status" value="1"/>
</dbReference>
<gene>
    <name evidence="4" type="ORF">I303_104149</name>
</gene>
<dbReference type="FunFam" id="3.90.400.10:FF:000004">
    <property type="entry name" value="Oligo-1,6-glucosidase"/>
    <property type="match status" value="1"/>
</dbReference>
<feature type="domain" description="Glycosyl hydrolase family 13 catalytic" evidence="3">
    <location>
        <begin position="13"/>
        <end position="185"/>
    </location>
</feature>
<name>A0AAJ8KQ82_9TREE</name>
<reference evidence="4" key="1">
    <citation type="submission" date="2013-07" db="EMBL/GenBank/DDBJ databases">
        <authorList>
            <consortium name="The Broad Institute Genome Sequencing Platform"/>
            <person name="Cuomo C."/>
            <person name="Litvintseva A."/>
            <person name="Chen Y."/>
            <person name="Heitman J."/>
            <person name="Sun S."/>
            <person name="Springer D."/>
            <person name="Dromer F."/>
            <person name="Young S.K."/>
            <person name="Zeng Q."/>
            <person name="Gargeya S."/>
            <person name="Fitzgerald M."/>
            <person name="Abouelleil A."/>
            <person name="Alvarado L."/>
            <person name="Berlin A.M."/>
            <person name="Chapman S.B."/>
            <person name="Dewar J."/>
            <person name="Goldberg J."/>
            <person name="Griggs A."/>
            <person name="Gujja S."/>
            <person name="Hansen M."/>
            <person name="Howarth C."/>
            <person name="Imamovic A."/>
            <person name="Larimer J."/>
            <person name="McCowan C."/>
            <person name="Murphy C."/>
            <person name="Pearson M."/>
            <person name="Priest M."/>
            <person name="Roberts A."/>
            <person name="Saif S."/>
            <person name="Shea T."/>
            <person name="Sykes S."/>
            <person name="Wortman J."/>
            <person name="Nusbaum C."/>
            <person name="Birren B."/>
        </authorList>
    </citation>
    <scope>NUCLEOTIDE SEQUENCE</scope>
    <source>
        <strain evidence="4">CBS 10117</strain>
    </source>
</reference>
<dbReference type="InterPro" id="IPR006047">
    <property type="entry name" value="GH13_cat_dom"/>
</dbReference>
<evidence type="ECO:0000313" key="4">
    <source>
        <dbReference type="EMBL" id="WWC61565.1"/>
    </source>
</evidence>
<dbReference type="Gene3D" id="3.20.20.80">
    <property type="entry name" value="Glycosidases"/>
    <property type="match status" value="1"/>
</dbReference>
<protein>
    <recommendedName>
        <fullName evidence="3">Glycosyl hydrolase family 13 catalytic domain-containing protein</fullName>
    </recommendedName>
</protein>
<dbReference type="InterPro" id="IPR045857">
    <property type="entry name" value="O16G_dom_2"/>
</dbReference>
<dbReference type="AlphaFoldDB" id="A0AAJ8KQ82"/>
<proteinExistence type="inferred from homology"/>
<dbReference type="Gene3D" id="3.90.400.10">
    <property type="entry name" value="Oligo-1,6-glucosidase, Domain 2"/>
    <property type="match status" value="1"/>
</dbReference>
<evidence type="ECO:0000313" key="5">
    <source>
        <dbReference type="Proteomes" id="UP000078595"/>
    </source>
</evidence>
<dbReference type="GO" id="GO:0004575">
    <property type="term" value="F:sucrose alpha-glucosidase activity"/>
    <property type="evidence" value="ECO:0007669"/>
    <property type="project" value="TreeGrafter"/>
</dbReference>